<dbReference type="EMBL" id="JAUJEB010000001">
    <property type="protein sequence ID" value="MDN5211338.1"/>
    <property type="molecule type" value="Genomic_DNA"/>
</dbReference>
<evidence type="ECO:0000256" key="1">
    <source>
        <dbReference type="ARBA" id="ARBA00004651"/>
    </source>
</evidence>
<dbReference type="RefSeq" id="WP_346756673.1">
    <property type="nucleotide sequence ID" value="NZ_JAUJEB010000001.1"/>
</dbReference>
<sequence length="893" mass="101440">MKQRKNRPPILANWLASKFINEALLEELFGDLKEIYEDRIATKGKFYAKCMYWVDTFHLLIGFGSPQLFKNKPAIMYEHYLNIASRNLMKNKWYSLVNIGGLTVGMGVCLLIFQYTYFELSYDKFHDNFQNTYRIITDKTQNDVDDVFASTTYGIGPTGKETIHEIKEYVRMTPQFGGTIVTNPDKNESFSERNIFYVDTTFLQVFNFPLKLGSKESVFDGMYNIVITQKMAEKYFGAENPMGKPLNLSSKGEGLAVGNYIVSGVLEDLPINSHLQFDFLLSMENYMKLGWWGQIRERDNGWKKSRFVTYITLEESANLDLVHKKLNHLTALYRSEITARENIVEKVRLQPIADVHLKPESYMHSGYVTNYGNIKNVEFFLIIAFFILFIAWVNYINLSTARSMHRAKEVGIRKSIGAFRKQLISQFMMESILVNLTAALLAIGLAFSSLPILSGIIGKELELNILQIPMFWGWFSMVIIFGSLLSGLYPAFVLSSFKPISMLGANKTSRAGNTNLRRGLIVFQFLTSLLLISGTYLVHKQITFMKRQDLGLDIEKVMVFNGPERFLDRSTLEAFTTEVARHHSISGVAASGSLPGDGWSKWNLHKPGETITEGQFATPLGVSLNFPEVYDLEFLAGSSFVQSMSNEDYVVIINEEAVRTFGFGSPENAIRKTLIKPGKETEEYKIIGVVKNFHWLSLREPYGPCLFVLSVEGAGFSYFSFKTNLSDIQESLTHIEKTYKSFFPVDVFDYFFLEDEFNRQYQADLQFGNLFLAFAALAIFIACIGLFALVSFSATSRIKEIGIRKVLGASVNNLMMLLSSEYLMLISIAVVLAIPAILYWGKAWLENYAFRIDIEFDLFIIPALVLVLASIITVSYRTYATAKANPVDSLRKE</sequence>
<comment type="caution">
    <text evidence="9">The sequence shown here is derived from an EMBL/GenBank/DDBJ whole genome shotgun (WGS) entry which is preliminary data.</text>
</comment>
<feature type="transmembrane region" description="Helical" evidence="6">
    <location>
        <begin position="472"/>
        <end position="497"/>
    </location>
</feature>
<gene>
    <name evidence="9" type="ORF">QQ020_04730</name>
</gene>
<evidence type="ECO:0000256" key="3">
    <source>
        <dbReference type="ARBA" id="ARBA00022692"/>
    </source>
</evidence>
<keyword evidence="10" id="KW-1185">Reference proteome</keyword>
<dbReference type="InterPro" id="IPR003838">
    <property type="entry name" value="ABC3_permease_C"/>
</dbReference>
<feature type="transmembrane region" description="Helical" evidence="6">
    <location>
        <begin position="814"/>
        <end position="838"/>
    </location>
</feature>
<dbReference type="NCBIfam" id="NF038404">
    <property type="entry name" value="perm_prefix_2"/>
    <property type="match status" value="1"/>
</dbReference>
<name>A0ABT8L537_9BACT</name>
<evidence type="ECO:0000259" key="8">
    <source>
        <dbReference type="Pfam" id="PF12704"/>
    </source>
</evidence>
<dbReference type="Proteomes" id="UP001172083">
    <property type="component" value="Unassembled WGS sequence"/>
</dbReference>
<evidence type="ECO:0000256" key="6">
    <source>
        <dbReference type="SAM" id="Phobius"/>
    </source>
</evidence>
<feature type="transmembrane region" description="Helical" evidence="6">
    <location>
        <begin position="96"/>
        <end position="118"/>
    </location>
</feature>
<proteinExistence type="predicted"/>
<protein>
    <submittedName>
        <fullName evidence="9">ABC transporter permease</fullName>
    </submittedName>
</protein>
<dbReference type="InterPro" id="IPR050250">
    <property type="entry name" value="Macrolide_Exporter_MacB"/>
</dbReference>
<evidence type="ECO:0000256" key="2">
    <source>
        <dbReference type="ARBA" id="ARBA00022475"/>
    </source>
</evidence>
<comment type="subcellular location">
    <subcellularLocation>
        <location evidence="1">Cell membrane</location>
        <topology evidence="1">Multi-pass membrane protein</topology>
    </subcellularLocation>
</comment>
<evidence type="ECO:0000259" key="7">
    <source>
        <dbReference type="Pfam" id="PF02687"/>
    </source>
</evidence>
<feature type="transmembrane region" description="Helical" evidence="6">
    <location>
        <begin position="432"/>
        <end position="452"/>
    </location>
</feature>
<evidence type="ECO:0000313" key="9">
    <source>
        <dbReference type="EMBL" id="MDN5211338.1"/>
    </source>
</evidence>
<feature type="transmembrane region" description="Helical" evidence="6">
    <location>
        <begin position="770"/>
        <end position="793"/>
    </location>
</feature>
<dbReference type="Pfam" id="PF12704">
    <property type="entry name" value="MacB_PCD"/>
    <property type="match status" value="1"/>
</dbReference>
<evidence type="ECO:0000256" key="4">
    <source>
        <dbReference type="ARBA" id="ARBA00022989"/>
    </source>
</evidence>
<feature type="transmembrane region" description="Helical" evidence="6">
    <location>
        <begin position="858"/>
        <end position="876"/>
    </location>
</feature>
<feature type="transmembrane region" description="Helical" evidence="6">
    <location>
        <begin position="518"/>
        <end position="538"/>
    </location>
</feature>
<feature type="transmembrane region" description="Helical" evidence="6">
    <location>
        <begin position="379"/>
        <end position="398"/>
    </location>
</feature>
<dbReference type="InterPro" id="IPR025857">
    <property type="entry name" value="MacB_PCD"/>
</dbReference>
<feature type="domain" description="MacB-like periplasmic core" evidence="8">
    <location>
        <begin position="95"/>
        <end position="327"/>
    </location>
</feature>
<accession>A0ABT8L537</accession>
<feature type="domain" description="ABC3 transporter permease C-terminal" evidence="7">
    <location>
        <begin position="382"/>
        <end position="496"/>
    </location>
</feature>
<keyword evidence="2" id="KW-1003">Cell membrane</keyword>
<evidence type="ECO:0000256" key="5">
    <source>
        <dbReference type="ARBA" id="ARBA00023136"/>
    </source>
</evidence>
<keyword evidence="3 6" id="KW-0812">Transmembrane</keyword>
<organism evidence="9 10">
    <name type="scientific">Agaribacillus aureus</name>
    <dbReference type="NCBI Taxonomy" id="3051825"/>
    <lineage>
        <taxon>Bacteria</taxon>
        <taxon>Pseudomonadati</taxon>
        <taxon>Bacteroidota</taxon>
        <taxon>Cytophagia</taxon>
        <taxon>Cytophagales</taxon>
        <taxon>Splendidivirgaceae</taxon>
        <taxon>Agaribacillus</taxon>
    </lineage>
</organism>
<feature type="domain" description="ABC3 transporter permease C-terminal" evidence="7">
    <location>
        <begin position="773"/>
        <end position="883"/>
    </location>
</feature>
<evidence type="ECO:0000313" key="10">
    <source>
        <dbReference type="Proteomes" id="UP001172083"/>
    </source>
</evidence>
<dbReference type="PANTHER" id="PTHR30572:SF18">
    <property type="entry name" value="ABC-TYPE MACROLIDE FAMILY EXPORT SYSTEM PERMEASE COMPONENT 2"/>
    <property type="match status" value="1"/>
</dbReference>
<dbReference type="InterPro" id="IPR047699">
    <property type="entry name" value="Permease_put_prefix"/>
</dbReference>
<keyword evidence="4 6" id="KW-1133">Transmembrane helix</keyword>
<keyword evidence="5 6" id="KW-0472">Membrane</keyword>
<dbReference type="PANTHER" id="PTHR30572">
    <property type="entry name" value="MEMBRANE COMPONENT OF TRANSPORTER-RELATED"/>
    <property type="match status" value="1"/>
</dbReference>
<reference evidence="9" key="1">
    <citation type="submission" date="2023-06" db="EMBL/GenBank/DDBJ databases">
        <title>Genomic of Agaribacillus aureum.</title>
        <authorList>
            <person name="Wang G."/>
        </authorList>
    </citation>
    <scope>NUCLEOTIDE SEQUENCE</scope>
    <source>
        <strain evidence="9">BMA12</strain>
    </source>
</reference>
<dbReference type="Pfam" id="PF02687">
    <property type="entry name" value="FtsX"/>
    <property type="match status" value="2"/>
</dbReference>